<proteinExistence type="predicted"/>
<comment type="caution">
    <text evidence="1">The sequence shown here is derived from an EMBL/GenBank/DDBJ whole genome shotgun (WGS) entry which is preliminary data.</text>
</comment>
<feature type="non-terminal residue" evidence="1">
    <location>
        <position position="1"/>
    </location>
</feature>
<accession>A0ABD3LBQ1</accession>
<protein>
    <submittedName>
        <fullName evidence="1">Uncharacterized protein</fullName>
    </submittedName>
</protein>
<feature type="non-terminal residue" evidence="1">
    <location>
        <position position="69"/>
    </location>
</feature>
<dbReference type="AlphaFoldDB" id="A0ABD3LBQ1"/>
<evidence type="ECO:0000313" key="1">
    <source>
        <dbReference type="EMBL" id="KAL3747262.1"/>
    </source>
</evidence>
<organism evidence="1 2">
    <name type="scientific">Eucalyptus globulus</name>
    <name type="common">Tasmanian blue gum</name>
    <dbReference type="NCBI Taxonomy" id="34317"/>
    <lineage>
        <taxon>Eukaryota</taxon>
        <taxon>Viridiplantae</taxon>
        <taxon>Streptophyta</taxon>
        <taxon>Embryophyta</taxon>
        <taxon>Tracheophyta</taxon>
        <taxon>Spermatophyta</taxon>
        <taxon>Magnoliopsida</taxon>
        <taxon>eudicotyledons</taxon>
        <taxon>Gunneridae</taxon>
        <taxon>Pentapetalae</taxon>
        <taxon>rosids</taxon>
        <taxon>malvids</taxon>
        <taxon>Myrtales</taxon>
        <taxon>Myrtaceae</taxon>
        <taxon>Myrtoideae</taxon>
        <taxon>Eucalypteae</taxon>
        <taxon>Eucalyptus</taxon>
    </lineage>
</organism>
<keyword evidence="2" id="KW-1185">Reference proteome</keyword>
<gene>
    <name evidence="1" type="ORF">ACJRO7_016097</name>
</gene>
<sequence length="69" mass="7827">NIEVIKITKNILKKNFEMKDLGKYCGSANKRFVKRANKLRIEGNGNLSLKNEIISLFLSLSLAPFLSFP</sequence>
<evidence type="ECO:0000313" key="2">
    <source>
        <dbReference type="Proteomes" id="UP001634007"/>
    </source>
</evidence>
<reference evidence="1 2" key="1">
    <citation type="submission" date="2024-11" db="EMBL/GenBank/DDBJ databases">
        <title>Chromosome-level genome assembly of Eucalyptus globulus Labill. provides insights into its genome evolution.</title>
        <authorList>
            <person name="Li X."/>
        </authorList>
    </citation>
    <scope>NUCLEOTIDE SEQUENCE [LARGE SCALE GENOMIC DNA]</scope>
    <source>
        <strain evidence="1">CL2024</strain>
        <tissue evidence="1">Fresh tender leaves</tissue>
    </source>
</reference>
<dbReference type="Proteomes" id="UP001634007">
    <property type="component" value="Unassembled WGS sequence"/>
</dbReference>
<name>A0ABD3LBQ1_EUCGL</name>
<dbReference type="EMBL" id="JBJKBG010000003">
    <property type="protein sequence ID" value="KAL3747262.1"/>
    <property type="molecule type" value="Genomic_DNA"/>
</dbReference>